<dbReference type="RefSeq" id="WP_155344215.1">
    <property type="nucleotide sequence ID" value="NZ_BAAAHM010000018.1"/>
</dbReference>
<evidence type="ECO:0000313" key="2">
    <source>
        <dbReference type="Proteomes" id="UP000377595"/>
    </source>
</evidence>
<proteinExistence type="predicted"/>
<reference evidence="1 2" key="1">
    <citation type="submission" date="2019-10" db="EMBL/GenBank/DDBJ databases">
        <title>Whole genome shotgun sequence of Acrocarpospora pleiomorpha NBRC 16267.</title>
        <authorList>
            <person name="Ichikawa N."/>
            <person name="Kimura A."/>
            <person name="Kitahashi Y."/>
            <person name="Komaki H."/>
            <person name="Oguchi A."/>
        </authorList>
    </citation>
    <scope>NUCLEOTIDE SEQUENCE [LARGE SCALE GENOMIC DNA]</scope>
    <source>
        <strain evidence="1 2">NBRC 16267</strain>
    </source>
</reference>
<name>A0A5M3XHG3_9ACTN</name>
<dbReference type="OrthoDB" id="5194609at2"/>
<dbReference type="EMBL" id="BLAF01000010">
    <property type="protein sequence ID" value="GES19101.1"/>
    <property type="molecule type" value="Genomic_DNA"/>
</dbReference>
<sequence>MNSLPEAMSRLQGMIGQDYLMRATIVDAASVDVEVVAREEACQECIVPKEFMRDVADDCLSGTGYRVRDLVYPGERAAEPCRR</sequence>
<accession>A0A5M3XHG3</accession>
<comment type="caution">
    <text evidence="1">The sequence shown here is derived from an EMBL/GenBank/DDBJ whole genome shotgun (WGS) entry which is preliminary data.</text>
</comment>
<evidence type="ECO:0000313" key="1">
    <source>
        <dbReference type="EMBL" id="GES19101.1"/>
    </source>
</evidence>
<gene>
    <name evidence="1" type="ORF">Aple_019970</name>
</gene>
<keyword evidence="2" id="KW-1185">Reference proteome</keyword>
<organism evidence="1 2">
    <name type="scientific">Acrocarpospora pleiomorpha</name>
    <dbReference type="NCBI Taxonomy" id="90975"/>
    <lineage>
        <taxon>Bacteria</taxon>
        <taxon>Bacillati</taxon>
        <taxon>Actinomycetota</taxon>
        <taxon>Actinomycetes</taxon>
        <taxon>Streptosporangiales</taxon>
        <taxon>Streptosporangiaceae</taxon>
        <taxon>Acrocarpospora</taxon>
    </lineage>
</organism>
<evidence type="ECO:0008006" key="3">
    <source>
        <dbReference type="Google" id="ProtNLM"/>
    </source>
</evidence>
<protein>
    <recommendedName>
        <fullName evidence="3">NIF system FeS cluster assembly NifU C-terminal domain-containing protein</fullName>
    </recommendedName>
</protein>
<dbReference type="Proteomes" id="UP000377595">
    <property type="component" value="Unassembled WGS sequence"/>
</dbReference>
<dbReference type="AlphaFoldDB" id="A0A5M3XHG3"/>